<feature type="signal peptide" evidence="8">
    <location>
        <begin position="1"/>
        <end position="18"/>
    </location>
</feature>
<name>A0A0H5QKJ6_9EUKA</name>
<accession>A0A0H5QKJ6</accession>
<reference evidence="9" key="1">
    <citation type="submission" date="2015-04" db="EMBL/GenBank/DDBJ databases">
        <title>The genome sequence of the plant pathogenic Rhizarian Plasmodiophora brassicae reveals insights in its biotrophic life cycle and the origin of chitin synthesis.</title>
        <authorList>
            <person name="Schwelm A."/>
            <person name="Fogelqvist J."/>
            <person name="Knaust A."/>
            <person name="Julke S."/>
            <person name="Lilja T."/>
            <person name="Dhandapani V."/>
            <person name="Bonilla-Rosso G."/>
            <person name="Karlsson M."/>
            <person name="Shevchenko A."/>
            <person name="Choi S.R."/>
            <person name="Kim H.G."/>
            <person name="Park J.Y."/>
            <person name="Lim Y.P."/>
            <person name="Ludwig-Muller J."/>
            <person name="Dixelius C."/>
        </authorList>
    </citation>
    <scope>NUCLEOTIDE SEQUENCE</scope>
    <source>
        <tissue evidence="9">Potato root galls</tissue>
    </source>
</reference>
<keyword evidence="2" id="KW-0813">Transport</keyword>
<comment type="subcellular location">
    <subcellularLocation>
        <location evidence="1">Membrane</location>
        <topology evidence="1">Multi-pass membrane protein</topology>
    </subcellularLocation>
</comment>
<feature type="chain" id="PRO_5005223576" description="Major facilitator superfamily (MFS) profile domain-containing protein" evidence="8">
    <location>
        <begin position="19"/>
        <end position="293"/>
    </location>
</feature>
<dbReference type="InterPro" id="IPR004156">
    <property type="entry name" value="OATP"/>
</dbReference>
<evidence type="ECO:0000256" key="6">
    <source>
        <dbReference type="ARBA" id="ARBA00023157"/>
    </source>
</evidence>
<feature type="transmembrane region" description="Helical" evidence="7">
    <location>
        <begin position="86"/>
        <end position="108"/>
    </location>
</feature>
<dbReference type="AlphaFoldDB" id="A0A0H5QKJ6"/>
<keyword evidence="5 7" id="KW-0472">Membrane</keyword>
<dbReference type="InterPro" id="IPR044770">
    <property type="entry name" value="MFS_spinster-like"/>
</dbReference>
<dbReference type="PANTHER" id="PTHR23505:SF79">
    <property type="entry name" value="PROTEIN SPINSTER"/>
    <property type="match status" value="1"/>
</dbReference>
<keyword evidence="6" id="KW-1015">Disulfide bond</keyword>
<organism evidence="9">
    <name type="scientific">Spongospora subterranea</name>
    <dbReference type="NCBI Taxonomy" id="70186"/>
    <lineage>
        <taxon>Eukaryota</taxon>
        <taxon>Sar</taxon>
        <taxon>Rhizaria</taxon>
        <taxon>Endomyxa</taxon>
        <taxon>Phytomyxea</taxon>
        <taxon>Plasmodiophorida</taxon>
        <taxon>Plasmodiophoridae</taxon>
        <taxon>Spongospora</taxon>
    </lineage>
</organism>
<dbReference type="GO" id="GO:0016020">
    <property type="term" value="C:membrane"/>
    <property type="evidence" value="ECO:0007669"/>
    <property type="project" value="UniProtKB-SubCell"/>
</dbReference>
<evidence type="ECO:0000256" key="4">
    <source>
        <dbReference type="ARBA" id="ARBA00022989"/>
    </source>
</evidence>
<evidence type="ECO:0000313" key="9">
    <source>
        <dbReference type="EMBL" id="CRZ01821.1"/>
    </source>
</evidence>
<evidence type="ECO:0000256" key="8">
    <source>
        <dbReference type="SAM" id="SignalP"/>
    </source>
</evidence>
<dbReference type="GO" id="GO:0055085">
    <property type="term" value="P:transmembrane transport"/>
    <property type="evidence" value="ECO:0007669"/>
    <property type="project" value="InterPro"/>
</dbReference>
<evidence type="ECO:0008006" key="10">
    <source>
        <dbReference type="Google" id="ProtNLM"/>
    </source>
</evidence>
<feature type="transmembrane region" description="Helical" evidence="7">
    <location>
        <begin position="253"/>
        <end position="272"/>
    </location>
</feature>
<keyword evidence="3 7" id="KW-0812">Transmembrane</keyword>
<proteinExistence type="predicted"/>
<evidence type="ECO:0000256" key="3">
    <source>
        <dbReference type="ARBA" id="ARBA00022692"/>
    </source>
</evidence>
<feature type="transmembrane region" description="Helical" evidence="7">
    <location>
        <begin position="164"/>
        <end position="186"/>
    </location>
</feature>
<dbReference type="PANTHER" id="PTHR23505">
    <property type="entry name" value="SPINSTER"/>
    <property type="match status" value="1"/>
</dbReference>
<dbReference type="EMBL" id="HACM01001379">
    <property type="protein sequence ID" value="CRZ01821.1"/>
    <property type="molecule type" value="Transcribed_RNA"/>
</dbReference>
<keyword evidence="4 7" id="KW-1133">Transmembrane helix</keyword>
<evidence type="ECO:0000256" key="5">
    <source>
        <dbReference type="ARBA" id="ARBA00023136"/>
    </source>
</evidence>
<protein>
    <recommendedName>
        <fullName evidence="10">Major facilitator superfamily (MFS) profile domain-containing protein</fullName>
    </recommendedName>
</protein>
<dbReference type="Gene3D" id="1.20.1250.20">
    <property type="entry name" value="MFS general substrate transporter like domains"/>
    <property type="match status" value="1"/>
</dbReference>
<evidence type="ECO:0000256" key="7">
    <source>
        <dbReference type="SAM" id="Phobius"/>
    </source>
</evidence>
<feature type="transmembrane region" description="Helical" evidence="7">
    <location>
        <begin position="48"/>
        <end position="74"/>
    </location>
</feature>
<keyword evidence="8" id="KW-0732">Signal</keyword>
<dbReference type="InterPro" id="IPR036259">
    <property type="entry name" value="MFS_trans_sf"/>
</dbReference>
<sequence length="293" mass="31575">MWIVQGLVMLPLTLICVALPERFSQLENSAGYQSSFFGDVRTVMSSPIFRWTVLGYALQTFVVGGISSFGVSYLQEAIGLSPTMSTLIFGLEVVISGVAGTALGGYLLDRNNQTHIEVDHAGSVSSIDPEKLITPSVSDGEINSWVIAQGPVNDAARTVTAARILIYAALTALPVFALTFASLNVYMFCIGSMFTEICIFACLSPCNGVIMWSQTSPSLRPLAMALSTMLIHALGDAASPSVVGALVDYSGNWLVSFRLLGIWLVLSLGAWWRTANLAQLEFRKAALEIDQEY</sequence>
<dbReference type="SUPFAM" id="SSF103473">
    <property type="entry name" value="MFS general substrate transporter"/>
    <property type="match status" value="1"/>
</dbReference>
<evidence type="ECO:0000256" key="2">
    <source>
        <dbReference type="ARBA" id="ARBA00022448"/>
    </source>
</evidence>
<dbReference type="Pfam" id="PF03137">
    <property type="entry name" value="OATP"/>
    <property type="match status" value="1"/>
</dbReference>
<evidence type="ECO:0000256" key="1">
    <source>
        <dbReference type="ARBA" id="ARBA00004141"/>
    </source>
</evidence>